<name>A0A2M7X2R0_UNCKA</name>
<dbReference type="AlphaFoldDB" id="A0A2M7X2R0"/>
<gene>
    <name evidence="12" type="primary">ndk</name>
    <name evidence="17" type="ORF">CO179_02255</name>
</gene>
<comment type="caution">
    <text evidence="17">The sequence shown here is derived from an EMBL/GenBank/DDBJ whole genome shotgun (WGS) entry which is preliminary data.</text>
</comment>
<accession>A0A2M7X2R0</accession>
<feature type="binding site" evidence="12 13">
    <location>
        <position position="103"/>
    </location>
    <ligand>
        <name>ATP</name>
        <dbReference type="ChEBI" id="CHEBI:30616"/>
    </ligand>
</feature>
<comment type="catalytic activity">
    <reaction evidence="12 15">
        <text>a 2'-deoxyribonucleoside 5'-diphosphate + ATP = a 2'-deoxyribonucleoside 5'-triphosphate + ADP</text>
        <dbReference type="Rhea" id="RHEA:44640"/>
        <dbReference type="ChEBI" id="CHEBI:30616"/>
        <dbReference type="ChEBI" id="CHEBI:61560"/>
        <dbReference type="ChEBI" id="CHEBI:73316"/>
        <dbReference type="ChEBI" id="CHEBI:456216"/>
        <dbReference type="EC" id="2.7.4.6"/>
    </reaction>
</comment>
<dbReference type="Proteomes" id="UP000231195">
    <property type="component" value="Unassembled WGS sequence"/>
</dbReference>
<evidence type="ECO:0000256" key="4">
    <source>
        <dbReference type="ARBA" id="ARBA00017632"/>
    </source>
</evidence>
<keyword evidence="6 12" id="KW-0479">Metal-binding</keyword>
<dbReference type="NCBIfam" id="NF001908">
    <property type="entry name" value="PRK00668.1"/>
    <property type="match status" value="1"/>
</dbReference>
<evidence type="ECO:0000256" key="6">
    <source>
        <dbReference type="ARBA" id="ARBA00022723"/>
    </source>
</evidence>
<keyword evidence="9 12" id="KW-0067">ATP-binding</keyword>
<organism evidence="17 18">
    <name type="scientific">candidate division WWE3 bacterium CG_4_9_14_3_um_filter_39_7</name>
    <dbReference type="NCBI Taxonomy" id="1975080"/>
    <lineage>
        <taxon>Bacteria</taxon>
        <taxon>Katanobacteria</taxon>
    </lineage>
</organism>
<evidence type="ECO:0000256" key="1">
    <source>
        <dbReference type="ARBA" id="ARBA00001946"/>
    </source>
</evidence>
<evidence type="ECO:0000256" key="3">
    <source>
        <dbReference type="ARBA" id="ARBA00012966"/>
    </source>
</evidence>
<dbReference type="PRINTS" id="PR01243">
    <property type="entry name" value="NUCDPKINASE"/>
</dbReference>
<comment type="subunit">
    <text evidence="12">Homotetramer.</text>
</comment>
<comment type="catalytic activity">
    <reaction evidence="12">
        <text>a ribonucleoside 5'-diphosphate + ATP = a ribonucleoside 5'-triphosphate + ADP</text>
        <dbReference type="Rhea" id="RHEA:18113"/>
        <dbReference type="ChEBI" id="CHEBI:30616"/>
        <dbReference type="ChEBI" id="CHEBI:57930"/>
        <dbReference type="ChEBI" id="CHEBI:61557"/>
        <dbReference type="ChEBI" id="CHEBI:456216"/>
        <dbReference type="EC" id="2.7.4.6"/>
    </reaction>
</comment>
<dbReference type="CDD" id="cd04413">
    <property type="entry name" value="NDPk_I"/>
    <property type="match status" value="1"/>
</dbReference>
<keyword evidence="12" id="KW-0597">Phosphoprotein</keyword>
<feature type="binding site" evidence="12 13">
    <location>
        <position position="86"/>
    </location>
    <ligand>
        <name>ATP</name>
        <dbReference type="ChEBI" id="CHEBI:30616"/>
    </ligand>
</feature>
<sequence length="170" mass="19405">MSEQTIVLVKPDGIQRGLVGEIITRFERKGLKLVGIKMIRVDDTTLEEHYSHIKDKPFFADIKKFMKRSPIIALVLEGIDAVEVVRTLAGPTLGRVAPSGTIRGDFSMSIQSNVIHASDSKEVAESEIKRFFDDLELFDYYKDEYFHIYGLEEMPDKYKTHADEAKKHVD</sequence>
<evidence type="ECO:0000256" key="15">
    <source>
        <dbReference type="RuleBase" id="RU004013"/>
    </source>
</evidence>
<keyword evidence="11 12" id="KW-0546">Nucleotide metabolism</keyword>
<evidence type="ECO:0000256" key="2">
    <source>
        <dbReference type="ARBA" id="ARBA00008142"/>
    </source>
</evidence>
<dbReference type="SUPFAM" id="SSF54919">
    <property type="entry name" value="Nucleoside diphosphate kinase, NDK"/>
    <property type="match status" value="1"/>
</dbReference>
<evidence type="ECO:0000256" key="14">
    <source>
        <dbReference type="RuleBase" id="RU004011"/>
    </source>
</evidence>
<evidence type="ECO:0000259" key="16">
    <source>
        <dbReference type="SMART" id="SM00562"/>
    </source>
</evidence>
<keyword evidence="10 12" id="KW-0460">Magnesium</keyword>
<dbReference type="GO" id="GO:0006228">
    <property type="term" value="P:UTP biosynthetic process"/>
    <property type="evidence" value="ECO:0007669"/>
    <property type="project" value="UniProtKB-UniRule"/>
</dbReference>
<keyword evidence="8 12" id="KW-0418">Kinase</keyword>
<dbReference type="SMART" id="SM00562">
    <property type="entry name" value="NDK"/>
    <property type="match status" value="1"/>
</dbReference>
<dbReference type="PROSITE" id="PS51374">
    <property type="entry name" value="NDPK_LIKE"/>
    <property type="match status" value="1"/>
</dbReference>
<feature type="domain" description="Nucleoside diphosphate kinase-like" evidence="16">
    <location>
        <begin position="2"/>
        <end position="139"/>
    </location>
</feature>
<dbReference type="Pfam" id="PF00334">
    <property type="entry name" value="NDK"/>
    <property type="match status" value="1"/>
</dbReference>
<dbReference type="GO" id="GO:0006183">
    <property type="term" value="P:GTP biosynthetic process"/>
    <property type="evidence" value="ECO:0007669"/>
    <property type="project" value="UniProtKB-UniRule"/>
</dbReference>
<feature type="active site" description="Pros-phosphohistidine intermediate" evidence="12 13">
    <location>
        <position position="116"/>
    </location>
</feature>
<evidence type="ECO:0000256" key="9">
    <source>
        <dbReference type="ARBA" id="ARBA00022840"/>
    </source>
</evidence>
<dbReference type="InterPro" id="IPR034907">
    <property type="entry name" value="NDK-like_dom"/>
</dbReference>
<dbReference type="GO" id="GO:0004550">
    <property type="term" value="F:nucleoside diphosphate kinase activity"/>
    <property type="evidence" value="ECO:0007669"/>
    <property type="project" value="UniProtKB-UniRule"/>
</dbReference>
<evidence type="ECO:0000313" key="18">
    <source>
        <dbReference type="Proteomes" id="UP000231195"/>
    </source>
</evidence>
<dbReference type="EMBL" id="PFWZ01000081">
    <property type="protein sequence ID" value="PJA40455.1"/>
    <property type="molecule type" value="Genomic_DNA"/>
</dbReference>
<keyword evidence="5 12" id="KW-0808">Transferase</keyword>
<dbReference type="Gene3D" id="3.30.70.141">
    <property type="entry name" value="Nucleoside diphosphate kinase-like domain"/>
    <property type="match status" value="1"/>
</dbReference>
<comment type="cofactor">
    <cofactor evidence="1 12">
        <name>Mg(2+)</name>
        <dbReference type="ChEBI" id="CHEBI:18420"/>
    </cofactor>
</comment>
<evidence type="ECO:0000256" key="12">
    <source>
        <dbReference type="HAMAP-Rule" id="MF_00451"/>
    </source>
</evidence>
<dbReference type="InterPro" id="IPR036850">
    <property type="entry name" value="NDK-like_dom_sf"/>
</dbReference>
<evidence type="ECO:0000256" key="10">
    <source>
        <dbReference type="ARBA" id="ARBA00022842"/>
    </source>
</evidence>
<evidence type="ECO:0000256" key="8">
    <source>
        <dbReference type="ARBA" id="ARBA00022777"/>
    </source>
</evidence>
<feature type="binding site" evidence="12 13">
    <location>
        <position position="10"/>
    </location>
    <ligand>
        <name>ATP</name>
        <dbReference type="ChEBI" id="CHEBI:30616"/>
    </ligand>
</feature>
<evidence type="ECO:0000256" key="7">
    <source>
        <dbReference type="ARBA" id="ARBA00022741"/>
    </source>
</evidence>
<evidence type="ECO:0000256" key="13">
    <source>
        <dbReference type="PROSITE-ProRule" id="PRU00706"/>
    </source>
</evidence>
<dbReference type="PROSITE" id="PS00469">
    <property type="entry name" value="NDPK"/>
    <property type="match status" value="1"/>
</dbReference>
<dbReference type="InterPro" id="IPR023005">
    <property type="entry name" value="Nucleoside_diP_kinase_AS"/>
</dbReference>
<dbReference type="GO" id="GO:0006241">
    <property type="term" value="P:CTP biosynthetic process"/>
    <property type="evidence" value="ECO:0007669"/>
    <property type="project" value="UniProtKB-UniRule"/>
</dbReference>
<proteinExistence type="inferred from homology"/>
<comment type="function">
    <text evidence="12">Major role in the synthesis of nucleoside triphosphates other than ATP. The ATP gamma phosphate is transferred to the NDP beta phosphate via a ping-pong mechanism, using a phosphorylated active-site intermediate.</text>
</comment>
<reference evidence="18" key="1">
    <citation type="submission" date="2017-09" db="EMBL/GenBank/DDBJ databases">
        <title>Depth-based differentiation of microbial function through sediment-hosted aquifers and enrichment of novel symbionts in the deep terrestrial subsurface.</title>
        <authorList>
            <person name="Probst A.J."/>
            <person name="Ladd B."/>
            <person name="Jarett J.K."/>
            <person name="Geller-Mcgrath D.E."/>
            <person name="Sieber C.M.K."/>
            <person name="Emerson J.B."/>
            <person name="Anantharaman K."/>
            <person name="Thomas B.C."/>
            <person name="Malmstrom R."/>
            <person name="Stieglmeier M."/>
            <person name="Klingl A."/>
            <person name="Woyke T."/>
            <person name="Ryan C.M."/>
            <person name="Banfield J.F."/>
        </authorList>
    </citation>
    <scope>NUCLEOTIDE SEQUENCE [LARGE SCALE GENOMIC DNA]</scope>
</reference>
<dbReference type="GO" id="GO:0005524">
    <property type="term" value="F:ATP binding"/>
    <property type="evidence" value="ECO:0007669"/>
    <property type="project" value="UniProtKB-UniRule"/>
</dbReference>
<dbReference type="GO" id="GO:0005737">
    <property type="term" value="C:cytoplasm"/>
    <property type="evidence" value="ECO:0007669"/>
    <property type="project" value="UniProtKB-SubCell"/>
</dbReference>
<keyword evidence="12" id="KW-0963">Cytoplasm</keyword>
<dbReference type="GO" id="GO:0046872">
    <property type="term" value="F:metal ion binding"/>
    <property type="evidence" value="ECO:0007669"/>
    <property type="project" value="UniProtKB-KW"/>
</dbReference>
<dbReference type="HAMAP" id="MF_00451">
    <property type="entry name" value="NDP_kinase"/>
    <property type="match status" value="1"/>
</dbReference>
<comment type="subcellular location">
    <subcellularLocation>
        <location evidence="12">Cytoplasm</location>
    </subcellularLocation>
</comment>
<keyword evidence="7 12" id="KW-0547">Nucleotide-binding</keyword>
<comment type="similarity">
    <text evidence="2 12 13 14">Belongs to the NDK family.</text>
</comment>
<evidence type="ECO:0000256" key="11">
    <source>
        <dbReference type="ARBA" id="ARBA00023080"/>
    </source>
</evidence>
<dbReference type="InterPro" id="IPR001564">
    <property type="entry name" value="Nucleoside_diP_kinase"/>
</dbReference>
<protein>
    <recommendedName>
        <fullName evidence="4 12">Nucleoside diphosphate kinase</fullName>
        <shortName evidence="12">NDK</shortName>
        <shortName evidence="12">NDP kinase</shortName>
        <ecNumber evidence="3 12">2.7.4.6</ecNumber>
    </recommendedName>
    <alternativeName>
        <fullName evidence="12">Nucleoside-2-P kinase</fullName>
    </alternativeName>
</protein>
<dbReference type="EC" id="2.7.4.6" evidence="3 12"/>
<evidence type="ECO:0000313" key="17">
    <source>
        <dbReference type="EMBL" id="PJA40455.1"/>
    </source>
</evidence>
<evidence type="ECO:0000256" key="5">
    <source>
        <dbReference type="ARBA" id="ARBA00022679"/>
    </source>
</evidence>
<feature type="binding site" evidence="12 13">
    <location>
        <position position="92"/>
    </location>
    <ligand>
        <name>ATP</name>
        <dbReference type="ChEBI" id="CHEBI:30616"/>
    </ligand>
</feature>
<dbReference type="FunFam" id="3.30.70.141:FF:000003">
    <property type="entry name" value="Nucleoside diphosphate kinase"/>
    <property type="match status" value="1"/>
</dbReference>
<feature type="binding site" evidence="12 13">
    <location>
        <position position="113"/>
    </location>
    <ligand>
        <name>ATP</name>
        <dbReference type="ChEBI" id="CHEBI:30616"/>
    </ligand>
</feature>
<dbReference type="PANTHER" id="PTHR11349">
    <property type="entry name" value="NUCLEOSIDE DIPHOSPHATE KINASE"/>
    <property type="match status" value="1"/>
</dbReference>
<feature type="binding site" evidence="12 13">
    <location>
        <position position="58"/>
    </location>
    <ligand>
        <name>ATP</name>
        <dbReference type="ChEBI" id="CHEBI:30616"/>
    </ligand>
</feature>